<dbReference type="EMBL" id="NRSJ01000012">
    <property type="protein sequence ID" value="MBK1704654.1"/>
    <property type="molecule type" value="Genomic_DNA"/>
</dbReference>
<accession>A0AAJ0U3L8</accession>
<keyword evidence="2" id="KW-1185">Reference proteome</keyword>
<name>A0AAJ0U3L8_9GAMM</name>
<dbReference type="AlphaFoldDB" id="A0AAJ0U3L8"/>
<sequence length="111" mass="12237">MSRADALALRLCESGLRERDLGYRFRLARVESAQNRRPQGARPRDRRMAAMRGTVYAASPAADSEVLPGLEPALLARFLEGYETTSAAMRAYRAALSQQPLEQASDLPSRG</sequence>
<organism evidence="1 2">
    <name type="scientific">Halochromatium glycolicum</name>
    <dbReference type="NCBI Taxonomy" id="85075"/>
    <lineage>
        <taxon>Bacteria</taxon>
        <taxon>Pseudomonadati</taxon>
        <taxon>Pseudomonadota</taxon>
        <taxon>Gammaproteobacteria</taxon>
        <taxon>Chromatiales</taxon>
        <taxon>Chromatiaceae</taxon>
        <taxon>Halochromatium</taxon>
    </lineage>
</organism>
<dbReference type="Proteomes" id="UP001296776">
    <property type="component" value="Unassembled WGS sequence"/>
</dbReference>
<evidence type="ECO:0000313" key="1">
    <source>
        <dbReference type="EMBL" id="MBK1704654.1"/>
    </source>
</evidence>
<comment type="caution">
    <text evidence="1">The sequence shown here is derived from an EMBL/GenBank/DDBJ whole genome shotgun (WGS) entry which is preliminary data.</text>
</comment>
<reference evidence="1" key="1">
    <citation type="submission" date="2017-08" db="EMBL/GenBank/DDBJ databases">
        <authorList>
            <person name="Imhoff J.F."/>
            <person name="Rahn T."/>
            <person name="Kuenzel S."/>
            <person name="Neulinger S.C."/>
        </authorList>
    </citation>
    <scope>NUCLEOTIDE SEQUENCE</scope>
    <source>
        <strain evidence="1">DSM 11080</strain>
    </source>
</reference>
<reference evidence="1" key="2">
    <citation type="journal article" date="2020" name="Microorganisms">
        <title>Osmotic Adaptation and Compatible Solute Biosynthesis of Phototrophic Bacteria as Revealed from Genome Analyses.</title>
        <authorList>
            <person name="Imhoff J.F."/>
            <person name="Rahn T."/>
            <person name="Kunzel S."/>
            <person name="Keller A."/>
            <person name="Neulinger S.C."/>
        </authorList>
    </citation>
    <scope>NUCLEOTIDE SEQUENCE</scope>
    <source>
        <strain evidence="1">DSM 11080</strain>
    </source>
</reference>
<evidence type="ECO:0000313" key="2">
    <source>
        <dbReference type="Proteomes" id="UP001296776"/>
    </source>
</evidence>
<gene>
    <name evidence="1" type="ORF">CKO40_08920</name>
</gene>
<proteinExistence type="predicted"/>
<protein>
    <submittedName>
        <fullName evidence="1">Uncharacterized protein</fullName>
    </submittedName>
</protein>